<proteinExistence type="predicted"/>
<accession>A0A7U2FCY1</accession>
<feature type="transmembrane region" description="Helical" evidence="1">
    <location>
        <begin position="15"/>
        <end position="33"/>
    </location>
</feature>
<gene>
    <name evidence="2" type="ORF">JI435_418920</name>
</gene>
<protein>
    <submittedName>
        <fullName evidence="2">Uncharacterized protein</fullName>
    </submittedName>
</protein>
<dbReference type="VEuPathDB" id="FungiDB:JI435_418920"/>
<dbReference type="EMBL" id="CP069036">
    <property type="protein sequence ID" value="QRD03000.1"/>
    <property type="molecule type" value="Genomic_DNA"/>
</dbReference>
<evidence type="ECO:0000313" key="2">
    <source>
        <dbReference type="EMBL" id="QRD03000.1"/>
    </source>
</evidence>
<organism evidence="2 3">
    <name type="scientific">Phaeosphaeria nodorum (strain SN15 / ATCC MYA-4574 / FGSC 10173)</name>
    <name type="common">Glume blotch fungus</name>
    <name type="synonym">Parastagonospora nodorum</name>
    <dbReference type="NCBI Taxonomy" id="321614"/>
    <lineage>
        <taxon>Eukaryota</taxon>
        <taxon>Fungi</taxon>
        <taxon>Dikarya</taxon>
        <taxon>Ascomycota</taxon>
        <taxon>Pezizomycotina</taxon>
        <taxon>Dothideomycetes</taxon>
        <taxon>Pleosporomycetidae</taxon>
        <taxon>Pleosporales</taxon>
        <taxon>Pleosporineae</taxon>
        <taxon>Phaeosphaeriaceae</taxon>
        <taxon>Parastagonospora</taxon>
    </lineage>
</organism>
<dbReference type="AlphaFoldDB" id="A0A7U2FCY1"/>
<evidence type="ECO:0000256" key="1">
    <source>
        <dbReference type="SAM" id="Phobius"/>
    </source>
</evidence>
<reference evidence="3" key="1">
    <citation type="journal article" date="2021" name="BMC Genomics">
        <title>Chromosome-level genome assembly and manually-curated proteome of model necrotroph Parastagonospora nodorum Sn15 reveals a genome-wide trove of candidate effector homologs, and redundancy of virulence-related functions within an accessory chromosome.</title>
        <authorList>
            <person name="Bertazzoni S."/>
            <person name="Jones D.A.B."/>
            <person name="Phan H.T."/>
            <person name="Tan K.-C."/>
            <person name="Hane J.K."/>
        </authorList>
    </citation>
    <scope>NUCLEOTIDE SEQUENCE [LARGE SCALE GENOMIC DNA]</scope>
    <source>
        <strain evidence="3">SN15 / ATCC MYA-4574 / FGSC 10173)</strain>
    </source>
</reference>
<keyword evidence="1" id="KW-0812">Transmembrane</keyword>
<keyword evidence="1" id="KW-0472">Membrane</keyword>
<sequence>MWLCSLDMSVSFSEHLLAVVLTAVLRNILFCALRAHWLTRINLCVRQSSVHLSPTLLLVLSQ</sequence>
<evidence type="ECO:0000313" key="3">
    <source>
        <dbReference type="Proteomes" id="UP000663193"/>
    </source>
</evidence>
<keyword evidence="1" id="KW-1133">Transmembrane helix</keyword>
<dbReference type="Proteomes" id="UP000663193">
    <property type="component" value="Chromosome 14"/>
</dbReference>
<name>A0A7U2FCY1_PHANO</name>
<keyword evidence="3" id="KW-1185">Reference proteome</keyword>